<proteinExistence type="predicted"/>
<dbReference type="EMBL" id="CAQQ02158726">
    <property type="status" value="NOT_ANNOTATED_CDS"/>
    <property type="molecule type" value="Genomic_DNA"/>
</dbReference>
<dbReference type="AlphaFoldDB" id="T1GAR5"/>
<dbReference type="EnsemblMetazoa" id="MESCA000325-RA">
    <property type="protein sequence ID" value="MESCA000325-PA"/>
    <property type="gene ID" value="MESCA000325"/>
</dbReference>
<reference evidence="1" key="2">
    <citation type="submission" date="2015-06" db="UniProtKB">
        <authorList>
            <consortium name="EnsemblMetazoa"/>
        </authorList>
    </citation>
    <scope>IDENTIFICATION</scope>
</reference>
<evidence type="ECO:0000313" key="2">
    <source>
        <dbReference type="Proteomes" id="UP000015102"/>
    </source>
</evidence>
<dbReference type="Proteomes" id="UP000015102">
    <property type="component" value="Unassembled WGS sequence"/>
</dbReference>
<dbReference type="EMBL" id="CAQQ02158727">
    <property type="status" value="NOT_ANNOTATED_CDS"/>
    <property type="molecule type" value="Genomic_DNA"/>
</dbReference>
<evidence type="ECO:0000313" key="1">
    <source>
        <dbReference type="EnsemblMetazoa" id="MESCA000325-PA"/>
    </source>
</evidence>
<reference evidence="2" key="1">
    <citation type="submission" date="2013-02" db="EMBL/GenBank/DDBJ databases">
        <authorList>
            <person name="Hughes D."/>
        </authorList>
    </citation>
    <scope>NUCLEOTIDE SEQUENCE</scope>
    <source>
        <strain>Durham</strain>
        <strain evidence="2">NC isolate 2 -- Noor lab</strain>
    </source>
</reference>
<dbReference type="HOGENOM" id="CLU_1639620_0_0_1"/>
<name>T1GAR5_MEGSC</name>
<dbReference type="STRING" id="36166.T1GAR5"/>
<accession>T1GAR5</accession>
<keyword evidence="2" id="KW-1185">Reference proteome</keyword>
<organism evidence="1 2">
    <name type="scientific">Megaselia scalaris</name>
    <name type="common">Humpbacked fly</name>
    <name type="synonym">Phora scalaris</name>
    <dbReference type="NCBI Taxonomy" id="36166"/>
    <lineage>
        <taxon>Eukaryota</taxon>
        <taxon>Metazoa</taxon>
        <taxon>Ecdysozoa</taxon>
        <taxon>Arthropoda</taxon>
        <taxon>Hexapoda</taxon>
        <taxon>Insecta</taxon>
        <taxon>Pterygota</taxon>
        <taxon>Neoptera</taxon>
        <taxon>Endopterygota</taxon>
        <taxon>Diptera</taxon>
        <taxon>Brachycera</taxon>
        <taxon>Muscomorpha</taxon>
        <taxon>Platypezoidea</taxon>
        <taxon>Phoridae</taxon>
        <taxon>Megaseliini</taxon>
        <taxon>Megaselia</taxon>
    </lineage>
</organism>
<protein>
    <submittedName>
        <fullName evidence="1">Uncharacterized protein</fullName>
    </submittedName>
</protein>
<sequence>MFWTNTKIYLNDIVIEKRNEAIDSLRTSENIPLLLSSQKEFIKNIAECVYLGKPVLLVGSSDSGKTKLIDSYCFLSGQICNNDIIDDSVTGTFQQIRADFNYNGPDFTERMLSILFSENGKEKEIPLNCLHLWKSKVCEIYEVCWSNLYLQHSDYDISMASY</sequence>